<gene>
    <name evidence="2" type="ORF">PAXRUDRAFT_172608</name>
</gene>
<feature type="chain" id="PRO_5002225737" description="Secreted protein" evidence="1">
    <location>
        <begin position="18"/>
        <end position="88"/>
    </location>
</feature>
<evidence type="ECO:0000313" key="2">
    <source>
        <dbReference type="EMBL" id="KIK75520.1"/>
    </source>
</evidence>
<protein>
    <recommendedName>
        <fullName evidence="4">Secreted protein</fullName>
    </recommendedName>
</protein>
<reference evidence="2 3" key="1">
    <citation type="submission" date="2014-04" db="EMBL/GenBank/DDBJ databases">
        <authorList>
            <consortium name="DOE Joint Genome Institute"/>
            <person name="Kuo A."/>
            <person name="Kohler A."/>
            <person name="Jargeat P."/>
            <person name="Nagy L.G."/>
            <person name="Floudas D."/>
            <person name="Copeland A."/>
            <person name="Barry K.W."/>
            <person name="Cichocki N."/>
            <person name="Veneault-Fourrey C."/>
            <person name="LaButti K."/>
            <person name="Lindquist E.A."/>
            <person name="Lipzen A."/>
            <person name="Lundell T."/>
            <person name="Morin E."/>
            <person name="Murat C."/>
            <person name="Sun H."/>
            <person name="Tunlid A."/>
            <person name="Henrissat B."/>
            <person name="Grigoriev I.V."/>
            <person name="Hibbett D.S."/>
            <person name="Martin F."/>
            <person name="Nordberg H.P."/>
            <person name="Cantor M.N."/>
            <person name="Hua S.X."/>
        </authorList>
    </citation>
    <scope>NUCLEOTIDE SEQUENCE [LARGE SCALE GENOMIC DNA]</scope>
    <source>
        <strain evidence="2 3">Ve08.2h10</strain>
    </source>
</reference>
<name>A0A0D0DDN6_9AGAM</name>
<dbReference type="AlphaFoldDB" id="A0A0D0DDN6"/>
<dbReference type="HOGENOM" id="CLU_2498513_0_0_1"/>
<sequence>MHFQLHLLIFSPSHLFSVPPSCFQPHSLVSGPCQCIFSCTLSFAVPPTCFQLHSLVSGPVHAFSAALAHFQSLLLVSQQHDTIIWTIM</sequence>
<reference evidence="3" key="2">
    <citation type="submission" date="2015-01" db="EMBL/GenBank/DDBJ databases">
        <title>Evolutionary Origins and Diversification of the Mycorrhizal Mutualists.</title>
        <authorList>
            <consortium name="DOE Joint Genome Institute"/>
            <consortium name="Mycorrhizal Genomics Consortium"/>
            <person name="Kohler A."/>
            <person name="Kuo A."/>
            <person name="Nagy L.G."/>
            <person name="Floudas D."/>
            <person name="Copeland A."/>
            <person name="Barry K.W."/>
            <person name="Cichocki N."/>
            <person name="Veneault-Fourrey C."/>
            <person name="LaButti K."/>
            <person name="Lindquist E.A."/>
            <person name="Lipzen A."/>
            <person name="Lundell T."/>
            <person name="Morin E."/>
            <person name="Murat C."/>
            <person name="Riley R."/>
            <person name="Ohm R."/>
            <person name="Sun H."/>
            <person name="Tunlid A."/>
            <person name="Henrissat B."/>
            <person name="Grigoriev I.V."/>
            <person name="Hibbett D.S."/>
            <person name="Martin F."/>
        </authorList>
    </citation>
    <scope>NUCLEOTIDE SEQUENCE [LARGE SCALE GENOMIC DNA]</scope>
    <source>
        <strain evidence="3">Ve08.2h10</strain>
    </source>
</reference>
<keyword evidence="1" id="KW-0732">Signal</keyword>
<keyword evidence="3" id="KW-1185">Reference proteome</keyword>
<evidence type="ECO:0000256" key="1">
    <source>
        <dbReference type="SAM" id="SignalP"/>
    </source>
</evidence>
<dbReference type="InParanoid" id="A0A0D0DDN6"/>
<dbReference type="EMBL" id="KN828057">
    <property type="protein sequence ID" value="KIK75520.1"/>
    <property type="molecule type" value="Genomic_DNA"/>
</dbReference>
<feature type="signal peptide" evidence="1">
    <location>
        <begin position="1"/>
        <end position="17"/>
    </location>
</feature>
<organism evidence="2 3">
    <name type="scientific">Paxillus rubicundulus Ve08.2h10</name>
    <dbReference type="NCBI Taxonomy" id="930991"/>
    <lineage>
        <taxon>Eukaryota</taxon>
        <taxon>Fungi</taxon>
        <taxon>Dikarya</taxon>
        <taxon>Basidiomycota</taxon>
        <taxon>Agaricomycotina</taxon>
        <taxon>Agaricomycetes</taxon>
        <taxon>Agaricomycetidae</taxon>
        <taxon>Boletales</taxon>
        <taxon>Paxilineae</taxon>
        <taxon>Paxillaceae</taxon>
        <taxon>Paxillus</taxon>
    </lineage>
</organism>
<accession>A0A0D0DDN6</accession>
<proteinExistence type="predicted"/>
<evidence type="ECO:0008006" key="4">
    <source>
        <dbReference type="Google" id="ProtNLM"/>
    </source>
</evidence>
<evidence type="ECO:0000313" key="3">
    <source>
        <dbReference type="Proteomes" id="UP000054538"/>
    </source>
</evidence>
<dbReference type="Proteomes" id="UP000054538">
    <property type="component" value="Unassembled WGS sequence"/>
</dbReference>